<evidence type="ECO:0000313" key="2">
    <source>
        <dbReference type="Proteomes" id="UP001501231"/>
    </source>
</evidence>
<dbReference type="InterPro" id="IPR049849">
    <property type="entry name" value="LPFR_strepto"/>
</dbReference>
<proteinExistence type="predicted"/>
<sequence>MRRIAAALQAIIGTIINIITLPFRVLSHLIGGGARAGRRTPRKRHRTAA</sequence>
<dbReference type="NCBIfam" id="NF040918">
    <property type="entry name" value="LPFR_fam"/>
    <property type="match status" value="1"/>
</dbReference>
<reference evidence="1 2" key="1">
    <citation type="journal article" date="2019" name="Int. J. Syst. Evol. Microbiol.">
        <title>The Global Catalogue of Microorganisms (GCM) 10K type strain sequencing project: providing services to taxonomists for standard genome sequencing and annotation.</title>
        <authorList>
            <consortium name="The Broad Institute Genomics Platform"/>
            <consortium name="The Broad Institute Genome Sequencing Center for Infectious Disease"/>
            <person name="Wu L."/>
            <person name="Ma J."/>
        </authorList>
    </citation>
    <scope>NUCLEOTIDE SEQUENCE [LARGE SCALE GENOMIC DNA]</scope>
    <source>
        <strain evidence="1 2">JCM 3325</strain>
    </source>
</reference>
<comment type="caution">
    <text evidence="1">The sequence shown here is derived from an EMBL/GenBank/DDBJ whole genome shotgun (WGS) entry which is preliminary data.</text>
</comment>
<organism evidence="1 2">
    <name type="scientific">Actinomadura vinacea</name>
    <dbReference type="NCBI Taxonomy" id="115336"/>
    <lineage>
        <taxon>Bacteria</taxon>
        <taxon>Bacillati</taxon>
        <taxon>Actinomycetota</taxon>
        <taxon>Actinomycetes</taxon>
        <taxon>Streptosporangiales</taxon>
        <taxon>Thermomonosporaceae</taxon>
        <taxon>Actinomadura</taxon>
    </lineage>
</organism>
<gene>
    <name evidence="1" type="ORF">GCM10010191_30250</name>
</gene>
<evidence type="ECO:0000313" key="1">
    <source>
        <dbReference type="EMBL" id="GAA2417572.1"/>
    </source>
</evidence>
<keyword evidence="2" id="KW-1185">Reference proteome</keyword>
<name>A0ABN3IYP4_9ACTN</name>
<dbReference type="EMBL" id="BAAARW010000011">
    <property type="protein sequence ID" value="GAA2417572.1"/>
    <property type="molecule type" value="Genomic_DNA"/>
</dbReference>
<dbReference type="Proteomes" id="UP001501231">
    <property type="component" value="Unassembled WGS sequence"/>
</dbReference>
<protein>
    <submittedName>
        <fullName evidence="1">Uncharacterized protein</fullName>
    </submittedName>
</protein>
<dbReference type="RefSeq" id="WP_344589562.1">
    <property type="nucleotide sequence ID" value="NZ_BAAARW010000011.1"/>
</dbReference>
<accession>A0ABN3IYP4</accession>